<evidence type="ECO:0000313" key="1">
    <source>
        <dbReference type="EMBL" id="CAG8803882.1"/>
    </source>
</evidence>
<feature type="non-terminal residue" evidence="1">
    <location>
        <position position="88"/>
    </location>
</feature>
<name>A0A9N9K188_9GLOM</name>
<keyword evidence="2" id="KW-1185">Reference proteome</keyword>
<dbReference type="EMBL" id="CAJVPY010038378">
    <property type="protein sequence ID" value="CAG8803882.1"/>
    <property type="molecule type" value="Genomic_DNA"/>
</dbReference>
<reference evidence="1" key="1">
    <citation type="submission" date="2021-06" db="EMBL/GenBank/DDBJ databases">
        <authorList>
            <person name="Kallberg Y."/>
            <person name="Tangrot J."/>
            <person name="Rosling A."/>
        </authorList>
    </citation>
    <scope>NUCLEOTIDE SEQUENCE</scope>
    <source>
        <strain evidence="1">MA453B</strain>
    </source>
</reference>
<organism evidence="1 2">
    <name type="scientific">Dentiscutata erythropus</name>
    <dbReference type="NCBI Taxonomy" id="1348616"/>
    <lineage>
        <taxon>Eukaryota</taxon>
        <taxon>Fungi</taxon>
        <taxon>Fungi incertae sedis</taxon>
        <taxon>Mucoromycota</taxon>
        <taxon>Glomeromycotina</taxon>
        <taxon>Glomeromycetes</taxon>
        <taxon>Diversisporales</taxon>
        <taxon>Gigasporaceae</taxon>
        <taxon>Dentiscutata</taxon>
    </lineage>
</organism>
<protein>
    <submittedName>
        <fullName evidence="1">18085_t:CDS:1</fullName>
    </submittedName>
</protein>
<dbReference type="Proteomes" id="UP000789405">
    <property type="component" value="Unassembled WGS sequence"/>
</dbReference>
<comment type="caution">
    <text evidence="1">The sequence shown here is derived from an EMBL/GenBank/DDBJ whole genome shotgun (WGS) entry which is preliminary data.</text>
</comment>
<dbReference type="AlphaFoldDB" id="A0A9N9K188"/>
<accession>A0A9N9K188</accession>
<sequence length="88" mass="10119">RNKILDLKSNNDLADDYKPIISDRLLELLGLDKKSEENVEKEFTLNLCKDTLNLCKDILSLCKDNSFNGIDKKKASELTESIEKRCEQ</sequence>
<evidence type="ECO:0000313" key="2">
    <source>
        <dbReference type="Proteomes" id="UP000789405"/>
    </source>
</evidence>
<gene>
    <name evidence="1" type="ORF">DERYTH_LOCUS23984</name>
</gene>
<feature type="non-terminal residue" evidence="1">
    <location>
        <position position="1"/>
    </location>
</feature>
<proteinExistence type="predicted"/>